<evidence type="ECO:0008006" key="4">
    <source>
        <dbReference type="Google" id="ProtNLM"/>
    </source>
</evidence>
<feature type="chain" id="PRO_5045691600" description="Lipoprotein" evidence="1">
    <location>
        <begin position="18"/>
        <end position="56"/>
    </location>
</feature>
<keyword evidence="3" id="KW-1185">Reference proteome</keyword>
<reference evidence="3" key="1">
    <citation type="journal article" date="2019" name="Int. J. Syst. Evol. Microbiol.">
        <title>The Global Catalogue of Microorganisms (GCM) 10K type strain sequencing project: providing services to taxonomists for standard genome sequencing and annotation.</title>
        <authorList>
            <consortium name="The Broad Institute Genomics Platform"/>
            <consortium name="The Broad Institute Genome Sequencing Center for Infectious Disease"/>
            <person name="Wu L."/>
            <person name="Ma J."/>
        </authorList>
    </citation>
    <scope>NUCLEOTIDE SEQUENCE [LARGE SCALE GENOMIC DNA]</scope>
    <source>
        <strain evidence="3">CCUG 59858</strain>
    </source>
</reference>
<dbReference type="PROSITE" id="PS51257">
    <property type="entry name" value="PROKAR_LIPOPROTEIN"/>
    <property type="match status" value="1"/>
</dbReference>
<evidence type="ECO:0000313" key="2">
    <source>
        <dbReference type="EMBL" id="MFC3909389.1"/>
    </source>
</evidence>
<proteinExistence type="predicted"/>
<accession>A0ABV8CGS5</accession>
<dbReference type="RefSeq" id="WP_382343561.1">
    <property type="nucleotide sequence ID" value="NZ_JBHSAB010000023.1"/>
</dbReference>
<evidence type="ECO:0000313" key="3">
    <source>
        <dbReference type="Proteomes" id="UP001595758"/>
    </source>
</evidence>
<evidence type="ECO:0000256" key="1">
    <source>
        <dbReference type="SAM" id="SignalP"/>
    </source>
</evidence>
<keyword evidence="1" id="KW-0732">Signal</keyword>
<organism evidence="2 3">
    <name type="scientific">Legionella dresdenensis</name>
    <dbReference type="NCBI Taxonomy" id="450200"/>
    <lineage>
        <taxon>Bacteria</taxon>
        <taxon>Pseudomonadati</taxon>
        <taxon>Pseudomonadota</taxon>
        <taxon>Gammaproteobacteria</taxon>
        <taxon>Legionellales</taxon>
        <taxon>Legionellaceae</taxon>
        <taxon>Legionella</taxon>
    </lineage>
</organism>
<protein>
    <recommendedName>
        <fullName evidence="4">Lipoprotein</fullName>
    </recommendedName>
</protein>
<dbReference type="Proteomes" id="UP001595758">
    <property type="component" value="Unassembled WGS sequence"/>
</dbReference>
<comment type="caution">
    <text evidence="2">The sequence shown here is derived from an EMBL/GenBank/DDBJ whole genome shotgun (WGS) entry which is preliminary data.</text>
</comment>
<feature type="signal peptide" evidence="1">
    <location>
        <begin position="1"/>
        <end position="17"/>
    </location>
</feature>
<name>A0ABV8CGS5_9GAMM</name>
<dbReference type="EMBL" id="JBHSAB010000023">
    <property type="protein sequence ID" value="MFC3909389.1"/>
    <property type="molecule type" value="Genomic_DNA"/>
</dbReference>
<sequence>MKKLVIAVVIVSAAALTGCGFNNGCCGEYTYSSCCNSYTTYYSSYSTSGCCGSGGW</sequence>
<gene>
    <name evidence="2" type="ORF">ACFORL_09930</name>
</gene>